<evidence type="ECO:0000313" key="2">
    <source>
        <dbReference type="Proteomes" id="UP000299102"/>
    </source>
</evidence>
<accession>A0A4C1X4T7</accession>
<proteinExistence type="predicted"/>
<evidence type="ECO:0000313" key="1">
    <source>
        <dbReference type="EMBL" id="GBP57334.1"/>
    </source>
</evidence>
<gene>
    <name evidence="1" type="ORF">EVAR_27362_1</name>
</gene>
<comment type="caution">
    <text evidence="1">The sequence shown here is derived from an EMBL/GenBank/DDBJ whole genome shotgun (WGS) entry which is preliminary data.</text>
</comment>
<dbReference type="EMBL" id="BGZK01000714">
    <property type="protein sequence ID" value="GBP57334.1"/>
    <property type="molecule type" value="Genomic_DNA"/>
</dbReference>
<dbReference type="AlphaFoldDB" id="A0A4C1X4T7"/>
<organism evidence="1 2">
    <name type="scientific">Eumeta variegata</name>
    <name type="common">Bagworm moth</name>
    <name type="synonym">Eumeta japonica</name>
    <dbReference type="NCBI Taxonomy" id="151549"/>
    <lineage>
        <taxon>Eukaryota</taxon>
        <taxon>Metazoa</taxon>
        <taxon>Ecdysozoa</taxon>
        <taxon>Arthropoda</taxon>
        <taxon>Hexapoda</taxon>
        <taxon>Insecta</taxon>
        <taxon>Pterygota</taxon>
        <taxon>Neoptera</taxon>
        <taxon>Endopterygota</taxon>
        <taxon>Lepidoptera</taxon>
        <taxon>Glossata</taxon>
        <taxon>Ditrysia</taxon>
        <taxon>Tineoidea</taxon>
        <taxon>Psychidae</taxon>
        <taxon>Oiketicinae</taxon>
        <taxon>Eumeta</taxon>
    </lineage>
</organism>
<dbReference type="Proteomes" id="UP000299102">
    <property type="component" value="Unassembled WGS sequence"/>
</dbReference>
<reference evidence="1 2" key="1">
    <citation type="journal article" date="2019" name="Commun. Biol.">
        <title>The bagworm genome reveals a unique fibroin gene that provides high tensile strength.</title>
        <authorList>
            <person name="Kono N."/>
            <person name="Nakamura H."/>
            <person name="Ohtoshi R."/>
            <person name="Tomita M."/>
            <person name="Numata K."/>
            <person name="Arakawa K."/>
        </authorList>
    </citation>
    <scope>NUCLEOTIDE SEQUENCE [LARGE SCALE GENOMIC DNA]</scope>
</reference>
<sequence length="117" mass="13441">MNDEKKKLHRNAVLIGRQENIIKCRPEHSQGKRQTAPLTYYTLLPAWTECIPLSCTSTDSNTSHDPYRCPVLDADLYHTRLNVSVLIEKRKRPHKADVVDIQDYSSVATGSSNEWKF</sequence>
<protein>
    <submittedName>
        <fullName evidence="1">Uncharacterized protein</fullName>
    </submittedName>
</protein>
<keyword evidence="2" id="KW-1185">Reference proteome</keyword>
<name>A0A4C1X4T7_EUMVA</name>